<evidence type="ECO:0000313" key="10">
    <source>
        <dbReference type="Proteomes" id="UP001499843"/>
    </source>
</evidence>
<feature type="transmembrane region" description="Helical" evidence="7">
    <location>
        <begin position="129"/>
        <end position="146"/>
    </location>
</feature>
<evidence type="ECO:0000259" key="8">
    <source>
        <dbReference type="PROSITE" id="PS50928"/>
    </source>
</evidence>
<evidence type="ECO:0000256" key="5">
    <source>
        <dbReference type="ARBA" id="ARBA00022989"/>
    </source>
</evidence>
<dbReference type="PROSITE" id="PS50928">
    <property type="entry name" value="ABC_TM1"/>
    <property type="match status" value="1"/>
</dbReference>
<dbReference type="Pfam" id="PF00528">
    <property type="entry name" value="BPD_transp_1"/>
    <property type="match status" value="1"/>
</dbReference>
<feature type="transmembrane region" description="Helical" evidence="7">
    <location>
        <begin position="62"/>
        <end position="92"/>
    </location>
</feature>
<keyword evidence="3" id="KW-1003">Cell membrane</keyword>
<keyword evidence="10" id="KW-1185">Reference proteome</keyword>
<keyword evidence="5 7" id="KW-1133">Transmembrane helix</keyword>
<dbReference type="InterPro" id="IPR035906">
    <property type="entry name" value="MetI-like_sf"/>
</dbReference>
<sequence length="260" mass="27031">MRRRRGFAVVLLAVPLVLALAGPWLAGTPEPRGVSFAAGGLLGTDFVGRDVWEQVLLGGRSVVVVAVLATLLAYAAGVPLGLLAGLAAALAGRRWVDEVLMRPLDLLLAVPSLLLLVMLAALLSPGPAALVGIVALIGLPEVVRICRAAALQAAGGTAMEALRLQGETWWRRAIGYAGRSMLPTLVADVGVRLVGALYLVASASFLGVGLAPDASDWAVMVDRNRTGMFLQPWAVVVPALLIVALSVGLNLTFDRAAVRK</sequence>
<name>A0ABN3CMZ9_9ACTN</name>
<evidence type="ECO:0000256" key="2">
    <source>
        <dbReference type="ARBA" id="ARBA00022448"/>
    </source>
</evidence>
<accession>A0ABN3CMZ9</accession>
<dbReference type="RefSeq" id="WP_344481495.1">
    <property type="nucleotide sequence ID" value="NZ_BAAAQX010000016.1"/>
</dbReference>
<evidence type="ECO:0000256" key="6">
    <source>
        <dbReference type="ARBA" id="ARBA00023136"/>
    </source>
</evidence>
<evidence type="ECO:0000256" key="1">
    <source>
        <dbReference type="ARBA" id="ARBA00004651"/>
    </source>
</evidence>
<proteinExistence type="inferred from homology"/>
<comment type="caution">
    <text evidence="9">The sequence shown here is derived from an EMBL/GenBank/DDBJ whole genome shotgun (WGS) entry which is preliminary data.</text>
</comment>
<evidence type="ECO:0000256" key="4">
    <source>
        <dbReference type="ARBA" id="ARBA00022692"/>
    </source>
</evidence>
<comment type="subcellular location">
    <subcellularLocation>
        <location evidence="1 7">Cell membrane</location>
        <topology evidence="1 7">Multi-pass membrane protein</topology>
    </subcellularLocation>
</comment>
<reference evidence="9 10" key="1">
    <citation type="journal article" date="2019" name="Int. J. Syst. Evol. Microbiol.">
        <title>The Global Catalogue of Microorganisms (GCM) 10K type strain sequencing project: providing services to taxonomists for standard genome sequencing and annotation.</title>
        <authorList>
            <consortium name="The Broad Institute Genomics Platform"/>
            <consortium name="The Broad Institute Genome Sequencing Center for Infectious Disease"/>
            <person name="Wu L."/>
            <person name="Ma J."/>
        </authorList>
    </citation>
    <scope>NUCLEOTIDE SEQUENCE [LARGE SCALE GENOMIC DNA]</scope>
    <source>
        <strain evidence="9 10">JCM 16114</strain>
    </source>
</reference>
<keyword evidence="4 7" id="KW-0812">Transmembrane</keyword>
<feature type="transmembrane region" description="Helical" evidence="7">
    <location>
        <begin position="189"/>
        <end position="210"/>
    </location>
</feature>
<keyword evidence="2 7" id="KW-0813">Transport</keyword>
<organism evidence="9 10">
    <name type="scientific">Nonomuraea monospora</name>
    <dbReference type="NCBI Taxonomy" id="568818"/>
    <lineage>
        <taxon>Bacteria</taxon>
        <taxon>Bacillati</taxon>
        <taxon>Actinomycetota</taxon>
        <taxon>Actinomycetes</taxon>
        <taxon>Streptosporangiales</taxon>
        <taxon>Streptosporangiaceae</taxon>
        <taxon>Nonomuraea</taxon>
    </lineage>
</organism>
<evidence type="ECO:0000256" key="7">
    <source>
        <dbReference type="RuleBase" id="RU363032"/>
    </source>
</evidence>
<dbReference type="SUPFAM" id="SSF161098">
    <property type="entry name" value="MetI-like"/>
    <property type="match status" value="1"/>
</dbReference>
<feature type="domain" description="ABC transmembrane type-1" evidence="8">
    <location>
        <begin position="59"/>
        <end position="253"/>
    </location>
</feature>
<dbReference type="Proteomes" id="UP001499843">
    <property type="component" value="Unassembled WGS sequence"/>
</dbReference>
<evidence type="ECO:0000256" key="3">
    <source>
        <dbReference type="ARBA" id="ARBA00022475"/>
    </source>
</evidence>
<keyword evidence="6 7" id="KW-0472">Membrane</keyword>
<feature type="transmembrane region" description="Helical" evidence="7">
    <location>
        <begin position="104"/>
        <end position="123"/>
    </location>
</feature>
<dbReference type="Gene3D" id="1.10.3720.10">
    <property type="entry name" value="MetI-like"/>
    <property type="match status" value="1"/>
</dbReference>
<comment type="similarity">
    <text evidence="7">Belongs to the binding-protein-dependent transport system permease family.</text>
</comment>
<evidence type="ECO:0000313" key="9">
    <source>
        <dbReference type="EMBL" id="GAA2210531.1"/>
    </source>
</evidence>
<protein>
    <submittedName>
        <fullName evidence="9">ABC transporter permease</fullName>
    </submittedName>
</protein>
<dbReference type="EMBL" id="BAAAQX010000016">
    <property type="protein sequence ID" value="GAA2210531.1"/>
    <property type="molecule type" value="Genomic_DNA"/>
</dbReference>
<dbReference type="InterPro" id="IPR000515">
    <property type="entry name" value="MetI-like"/>
</dbReference>
<gene>
    <name evidence="9" type="ORF">GCM10009850_059900</name>
</gene>
<dbReference type="InterPro" id="IPR050366">
    <property type="entry name" value="BP-dependent_transpt_permease"/>
</dbReference>
<dbReference type="PANTHER" id="PTHR43386">
    <property type="entry name" value="OLIGOPEPTIDE TRANSPORT SYSTEM PERMEASE PROTEIN APPC"/>
    <property type="match status" value="1"/>
</dbReference>
<feature type="transmembrane region" description="Helical" evidence="7">
    <location>
        <begin position="230"/>
        <end position="253"/>
    </location>
</feature>
<dbReference type="PANTHER" id="PTHR43386:SF25">
    <property type="entry name" value="PEPTIDE ABC TRANSPORTER PERMEASE PROTEIN"/>
    <property type="match status" value="1"/>
</dbReference>